<protein>
    <recommendedName>
        <fullName evidence="2">RNA 3'-terminal phosphate cyclase domain-containing protein</fullName>
    </recommendedName>
</protein>
<reference evidence="3 4" key="1">
    <citation type="submission" date="2023-08" db="EMBL/GenBank/DDBJ databases">
        <title>Black Yeasts Isolated from many extreme environments.</title>
        <authorList>
            <person name="Coleine C."/>
            <person name="Stajich J.E."/>
            <person name="Selbmann L."/>
        </authorList>
    </citation>
    <scope>NUCLEOTIDE SEQUENCE [LARGE SCALE GENOMIC DNA]</scope>
    <source>
        <strain evidence="3 4">CCFEE 5792</strain>
    </source>
</reference>
<dbReference type="InterPro" id="IPR023797">
    <property type="entry name" value="RNA3'_phos_cyclase_dom"/>
</dbReference>
<dbReference type="AlphaFoldDB" id="A0AAV9NEA9"/>
<comment type="caution">
    <text evidence="3">The sequence shown here is derived from an EMBL/GenBank/DDBJ whole genome shotgun (WGS) entry which is preliminary data.</text>
</comment>
<organism evidence="3 4">
    <name type="scientific">Exophiala bonariae</name>
    <dbReference type="NCBI Taxonomy" id="1690606"/>
    <lineage>
        <taxon>Eukaryota</taxon>
        <taxon>Fungi</taxon>
        <taxon>Dikarya</taxon>
        <taxon>Ascomycota</taxon>
        <taxon>Pezizomycotina</taxon>
        <taxon>Eurotiomycetes</taxon>
        <taxon>Chaetothyriomycetidae</taxon>
        <taxon>Chaetothyriales</taxon>
        <taxon>Herpotrichiellaceae</taxon>
        <taxon>Exophiala</taxon>
    </lineage>
</organism>
<evidence type="ECO:0000259" key="2">
    <source>
        <dbReference type="Pfam" id="PF01137"/>
    </source>
</evidence>
<keyword evidence="4" id="KW-1185">Reference proteome</keyword>
<dbReference type="Proteomes" id="UP001358417">
    <property type="component" value="Unassembled WGS sequence"/>
</dbReference>
<proteinExistence type="predicted"/>
<dbReference type="RefSeq" id="XP_064707832.1">
    <property type="nucleotide sequence ID" value="XM_064856656.1"/>
</dbReference>
<gene>
    <name evidence="3" type="ORF">LTR84_013151</name>
</gene>
<evidence type="ECO:0000313" key="4">
    <source>
        <dbReference type="Proteomes" id="UP001358417"/>
    </source>
</evidence>
<feature type="region of interest" description="Disordered" evidence="1">
    <location>
        <begin position="39"/>
        <end position="79"/>
    </location>
</feature>
<evidence type="ECO:0000256" key="1">
    <source>
        <dbReference type="SAM" id="MobiDB-lite"/>
    </source>
</evidence>
<dbReference type="PANTHER" id="PTHR11096:SF0">
    <property type="entry name" value="RNA 3'-TERMINAL PHOSPHATE CYCLASE"/>
    <property type="match status" value="1"/>
</dbReference>
<name>A0AAV9NEA9_9EURO</name>
<dbReference type="InterPro" id="IPR000228">
    <property type="entry name" value="RNA3'_term_phos_cyc"/>
</dbReference>
<feature type="domain" description="RNA 3'-terminal phosphate cyclase" evidence="2">
    <location>
        <begin position="75"/>
        <end position="230"/>
    </location>
</feature>
<feature type="domain" description="RNA 3'-terminal phosphate cyclase" evidence="2">
    <location>
        <begin position="9"/>
        <end position="47"/>
    </location>
</feature>
<dbReference type="EMBL" id="JAVRRD010000009">
    <property type="protein sequence ID" value="KAK5055401.1"/>
    <property type="molecule type" value="Genomic_DNA"/>
</dbReference>
<dbReference type="GeneID" id="89981287"/>
<accession>A0AAV9NEA9</accession>
<dbReference type="GO" id="GO:0006396">
    <property type="term" value="P:RNA processing"/>
    <property type="evidence" value="ECO:0007669"/>
    <property type="project" value="InterPro"/>
</dbReference>
<dbReference type="InterPro" id="IPR037136">
    <property type="entry name" value="RNA3'_phos_cyclase_dom_sf"/>
</dbReference>
<dbReference type="SUPFAM" id="SSF55205">
    <property type="entry name" value="EPT/RTPC-like"/>
    <property type="match status" value="2"/>
</dbReference>
<dbReference type="PANTHER" id="PTHR11096">
    <property type="entry name" value="RNA 3' TERMINAL PHOSPHATE CYCLASE"/>
    <property type="match status" value="1"/>
</dbReference>
<evidence type="ECO:0000313" key="3">
    <source>
        <dbReference type="EMBL" id="KAK5055401.1"/>
    </source>
</evidence>
<dbReference type="Pfam" id="PF01137">
    <property type="entry name" value="RTC"/>
    <property type="match status" value="2"/>
</dbReference>
<dbReference type="GO" id="GO:0003963">
    <property type="term" value="F:RNA-3'-phosphate cyclase activity"/>
    <property type="evidence" value="ECO:0007669"/>
    <property type="project" value="TreeGrafter"/>
</dbReference>
<dbReference type="InterPro" id="IPR013792">
    <property type="entry name" value="RNA3'P_cycl/enolpyr_Trfase_a/b"/>
</dbReference>
<dbReference type="Gene3D" id="3.65.10.20">
    <property type="entry name" value="RNA 3'-terminal phosphate cyclase domain"/>
    <property type="match status" value="1"/>
</dbReference>
<feature type="compositionally biased region" description="Basic and acidic residues" evidence="1">
    <location>
        <begin position="57"/>
        <end position="74"/>
    </location>
</feature>
<dbReference type="GO" id="GO:0005634">
    <property type="term" value="C:nucleus"/>
    <property type="evidence" value="ECO:0007669"/>
    <property type="project" value="TreeGrafter"/>
</dbReference>
<sequence>MLTLDGSTLEGGGQLVRVALSLSAICNIPVRITNIRANRSAKARRGGGTQRQSLGRAHGEQGKKGRGHDARESLRPGGGLKESHLAAVNWLAEKCSADVDGAGVGETEVVIRPKRSRKPRPLQSSSEEVEGIALKNPGSVWLIWQVIFPYIVFNLPESDSRGKIDANAAFRIVLRGGTNVPKSPSSEYVQQVFIPLCERIGLPRFEVNVLQRGWAGSAPAIGEVELVVKGGNKGDVDSSVERQDAFSLPPFTLTDRGDITRIEMTIVAGSQETYSMLETQLPLALLTLGSTGAFPADLPITTHPSSTASSGDERRLYVLLVAHTSNG</sequence>